<keyword evidence="4 6" id="KW-0067">ATP-binding</keyword>
<sequence>MSLAIEMKNVTKRFERDVVLDNVDFSVSRGRVHAVIGPNGAGKSTLLKLMVNLLNPSSGEICVMGEPVRDNPRVRQWVHYVGADTHIFPMFKVGEVLQYARLLYDAWDEVRCQQLVAAWGMPVTKRVRQLSLGMKMKLKWMMAFAAMPQVLLLDEALTGIDPVSKQQIVDMLLQEVALRDVTVICATHELSEVEQMADTLSVLGRGRILATKNVDQLKEHVCEIAALVPSGHDVNLQDHAILSVKQAGRRCTLVLEGDTAEAQAELERSGGSVIDIRAVSLEHWFQALLVKEGMVGGRIQLSKSIVL</sequence>
<protein>
    <submittedName>
        <fullName evidence="6">ABC transporter ATP-binding protein</fullName>
    </submittedName>
</protein>
<accession>A0ABW4JLM4</accession>
<dbReference type="InterPro" id="IPR003439">
    <property type="entry name" value="ABC_transporter-like_ATP-bd"/>
</dbReference>
<dbReference type="EMBL" id="JBHUCX010000075">
    <property type="protein sequence ID" value="MFD1676764.1"/>
    <property type="molecule type" value="Genomic_DNA"/>
</dbReference>
<dbReference type="PROSITE" id="PS50893">
    <property type="entry name" value="ABC_TRANSPORTER_2"/>
    <property type="match status" value="1"/>
</dbReference>
<evidence type="ECO:0000256" key="1">
    <source>
        <dbReference type="ARBA" id="ARBA00005417"/>
    </source>
</evidence>
<dbReference type="Gene3D" id="3.40.50.300">
    <property type="entry name" value="P-loop containing nucleotide triphosphate hydrolases"/>
    <property type="match status" value="1"/>
</dbReference>
<keyword evidence="7" id="KW-1185">Reference proteome</keyword>
<gene>
    <name evidence="6" type="ORF">ACFSB2_18995</name>
</gene>
<evidence type="ECO:0000313" key="6">
    <source>
        <dbReference type="EMBL" id="MFD1676764.1"/>
    </source>
</evidence>
<reference evidence="7" key="1">
    <citation type="journal article" date="2019" name="Int. J. Syst. Evol. Microbiol.">
        <title>The Global Catalogue of Microorganisms (GCM) 10K type strain sequencing project: providing services to taxonomists for standard genome sequencing and annotation.</title>
        <authorList>
            <consortium name="The Broad Institute Genomics Platform"/>
            <consortium name="The Broad Institute Genome Sequencing Center for Infectious Disease"/>
            <person name="Wu L."/>
            <person name="Ma J."/>
        </authorList>
    </citation>
    <scope>NUCLEOTIDE SEQUENCE [LARGE SCALE GENOMIC DNA]</scope>
    <source>
        <strain evidence="7">CGMCC 1.12286</strain>
    </source>
</reference>
<dbReference type="GO" id="GO:0005524">
    <property type="term" value="F:ATP binding"/>
    <property type="evidence" value="ECO:0007669"/>
    <property type="project" value="UniProtKB-KW"/>
</dbReference>
<evidence type="ECO:0000256" key="3">
    <source>
        <dbReference type="ARBA" id="ARBA00022741"/>
    </source>
</evidence>
<dbReference type="InterPro" id="IPR027417">
    <property type="entry name" value="P-loop_NTPase"/>
</dbReference>
<keyword evidence="3" id="KW-0547">Nucleotide-binding</keyword>
<feature type="domain" description="ABC transporter" evidence="5">
    <location>
        <begin position="5"/>
        <end position="230"/>
    </location>
</feature>
<evidence type="ECO:0000256" key="4">
    <source>
        <dbReference type="ARBA" id="ARBA00022840"/>
    </source>
</evidence>
<evidence type="ECO:0000313" key="7">
    <source>
        <dbReference type="Proteomes" id="UP001597079"/>
    </source>
</evidence>
<keyword evidence="2" id="KW-0813">Transport</keyword>
<dbReference type="InterPro" id="IPR050763">
    <property type="entry name" value="ABC_transporter_ATP-binding"/>
</dbReference>
<evidence type="ECO:0000256" key="2">
    <source>
        <dbReference type="ARBA" id="ARBA00022448"/>
    </source>
</evidence>
<evidence type="ECO:0000259" key="5">
    <source>
        <dbReference type="PROSITE" id="PS50893"/>
    </source>
</evidence>
<dbReference type="PANTHER" id="PTHR42711:SF5">
    <property type="entry name" value="ABC TRANSPORTER ATP-BINDING PROTEIN NATA"/>
    <property type="match status" value="1"/>
</dbReference>
<dbReference type="CDD" id="cd03230">
    <property type="entry name" value="ABC_DR_subfamily_A"/>
    <property type="match status" value="1"/>
</dbReference>
<organism evidence="6 7">
    <name type="scientific">Alicyclobacillus fodiniaquatilis</name>
    <dbReference type="NCBI Taxonomy" id="1661150"/>
    <lineage>
        <taxon>Bacteria</taxon>
        <taxon>Bacillati</taxon>
        <taxon>Bacillota</taxon>
        <taxon>Bacilli</taxon>
        <taxon>Bacillales</taxon>
        <taxon>Alicyclobacillaceae</taxon>
        <taxon>Alicyclobacillus</taxon>
    </lineage>
</organism>
<comment type="caution">
    <text evidence="6">The sequence shown here is derived from an EMBL/GenBank/DDBJ whole genome shotgun (WGS) entry which is preliminary data.</text>
</comment>
<comment type="similarity">
    <text evidence="1">Belongs to the ABC transporter superfamily.</text>
</comment>
<name>A0ABW4JLM4_9BACL</name>
<dbReference type="RefSeq" id="WP_377944672.1">
    <property type="nucleotide sequence ID" value="NZ_JBHUCX010000075.1"/>
</dbReference>
<dbReference type="Proteomes" id="UP001597079">
    <property type="component" value="Unassembled WGS sequence"/>
</dbReference>
<dbReference type="PANTHER" id="PTHR42711">
    <property type="entry name" value="ABC TRANSPORTER ATP-BINDING PROTEIN"/>
    <property type="match status" value="1"/>
</dbReference>
<dbReference type="SUPFAM" id="SSF52540">
    <property type="entry name" value="P-loop containing nucleoside triphosphate hydrolases"/>
    <property type="match status" value="1"/>
</dbReference>
<dbReference type="InterPro" id="IPR003593">
    <property type="entry name" value="AAA+_ATPase"/>
</dbReference>
<proteinExistence type="inferred from homology"/>
<dbReference type="SMART" id="SM00382">
    <property type="entry name" value="AAA"/>
    <property type="match status" value="1"/>
</dbReference>
<dbReference type="Pfam" id="PF00005">
    <property type="entry name" value="ABC_tran"/>
    <property type="match status" value="1"/>
</dbReference>